<name>A0AAN7P6W8_9COLE</name>
<dbReference type="PANTHER" id="PTHR24292:SF45">
    <property type="entry name" value="CYTOCHROME P450 6G1-RELATED"/>
    <property type="match status" value="1"/>
</dbReference>
<evidence type="ECO:0000256" key="6">
    <source>
        <dbReference type="ARBA" id="ARBA00022723"/>
    </source>
</evidence>
<evidence type="ECO:0000256" key="4">
    <source>
        <dbReference type="ARBA" id="ARBA00010617"/>
    </source>
</evidence>
<dbReference type="PRINTS" id="PR00385">
    <property type="entry name" value="P450"/>
</dbReference>
<evidence type="ECO:0000256" key="8">
    <source>
        <dbReference type="ARBA" id="ARBA00022848"/>
    </source>
</evidence>
<reference evidence="16" key="1">
    <citation type="submission" date="2023-01" db="EMBL/GenBank/DDBJ databases">
        <title>Key to firefly adult light organ development and bioluminescence: homeobox transcription factors regulate luciferase expression and transportation to peroxisome.</title>
        <authorList>
            <person name="Fu X."/>
        </authorList>
    </citation>
    <scope>NUCLEOTIDE SEQUENCE [LARGE SCALE GENOMIC DNA]</scope>
</reference>
<dbReference type="PROSITE" id="PS00086">
    <property type="entry name" value="CYTOCHROME_P450"/>
    <property type="match status" value="1"/>
</dbReference>
<comment type="subcellular location">
    <subcellularLocation>
        <location evidence="3">Endoplasmic reticulum membrane</location>
        <topology evidence="3">Peripheral membrane protein</topology>
    </subcellularLocation>
    <subcellularLocation>
        <location evidence="2">Microsome membrane</location>
        <topology evidence="2">Peripheral membrane protein</topology>
    </subcellularLocation>
</comment>
<dbReference type="GO" id="GO:0020037">
    <property type="term" value="F:heme binding"/>
    <property type="evidence" value="ECO:0007669"/>
    <property type="project" value="InterPro"/>
</dbReference>
<keyword evidence="9 14" id="KW-0560">Oxidoreductase</keyword>
<organism evidence="15 16">
    <name type="scientific">Aquatica leii</name>
    <dbReference type="NCBI Taxonomy" id="1421715"/>
    <lineage>
        <taxon>Eukaryota</taxon>
        <taxon>Metazoa</taxon>
        <taxon>Ecdysozoa</taxon>
        <taxon>Arthropoda</taxon>
        <taxon>Hexapoda</taxon>
        <taxon>Insecta</taxon>
        <taxon>Pterygota</taxon>
        <taxon>Neoptera</taxon>
        <taxon>Endopterygota</taxon>
        <taxon>Coleoptera</taxon>
        <taxon>Polyphaga</taxon>
        <taxon>Elateriformia</taxon>
        <taxon>Elateroidea</taxon>
        <taxon>Lampyridae</taxon>
        <taxon>Luciolinae</taxon>
        <taxon>Aquatica</taxon>
    </lineage>
</organism>
<dbReference type="InterPro" id="IPR036396">
    <property type="entry name" value="Cyt_P450_sf"/>
</dbReference>
<keyword evidence="5 13" id="KW-0349">Heme</keyword>
<dbReference type="CDD" id="cd11056">
    <property type="entry name" value="CYP6-like"/>
    <property type="match status" value="1"/>
</dbReference>
<comment type="similarity">
    <text evidence="4 14">Belongs to the cytochrome P450 family.</text>
</comment>
<accession>A0AAN7P6W8</accession>
<proteinExistence type="inferred from homology"/>
<dbReference type="Pfam" id="PF00067">
    <property type="entry name" value="p450"/>
    <property type="match status" value="1"/>
</dbReference>
<dbReference type="InterPro" id="IPR050476">
    <property type="entry name" value="Insect_CytP450_Detox"/>
</dbReference>
<feature type="binding site" description="axial binding residue" evidence="13">
    <location>
        <position position="393"/>
    </location>
    <ligand>
        <name>heme</name>
        <dbReference type="ChEBI" id="CHEBI:30413"/>
    </ligand>
    <ligandPart>
        <name>Fe</name>
        <dbReference type="ChEBI" id="CHEBI:18248"/>
    </ligandPart>
</feature>
<protein>
    <recommendedName>
        <fullName evidence="17">Cytochrome P450</fullName>
    </recommendedName>
</protein>
<dbReference type="PRINTS" id="PR00463">
    <property type="entry name" value="EP450I"/>
</dbReference>
<comment type="caution">
    <text evidence="15">The sequence shown here is derived from an EMBL/GenBank/DDBJ whole genome shotgun (WGS) entry which is preliminary data.</text>
</comment>
<evidence type="ECO:0000256" key="7">
    <source>
        <dbReference type="ARBA" id="ARBA00022824"/>
    </source>
</evidence>
<dbReference type="GO" id="GO:0004497">
    <property type="term" value="F:monooxygenase activity"/>
    <property type="evidence" value="ECO:0007669"/>
    <property type="project" value="UniProtKB-KW"/>
</dbReference>
<evidence type="ECO:0000256" key="3">
    <source>
        <dbReference type="ARBA" id="ARBA00004406"/>
    </source>
</evidence>
<dbReference type="GO" id="GO:0016705">
    <property type="term" value="F:oxidoreductase activity, acting on paired donors, with incorporation or reduction of molecular oxygen"/>
    <property type="evidence" value="ECO:0007669"/>
    <property type="project" value="InterPro"/>
</dbReference>
<evidence type="ECO:0000256" key="9">
    <source>
        <dbReference type="ARBA" id="ARBA00023002"/>
    </source>
</evidence>
<evidence type="ECO:0000256" key="11">
    <source>
        <dbReference type="ARBA" id="ARBA00023033"/>
    </source>
</evidence>
<dbReference type="InterPro" id="IPR017972">
    <property type="entry name" value="Cyt_P450_CS"/>
</dbReference>
<evidence type="ECO:0000256" key="12">
    <source>
        <dbReference type="ARBA" id="ARBA00023136"/>
    </source>
</evidence>
<evidence type="ECO:0000256" key="2">
    <source>
        <dbReference type="ARBA" id="ARBA00004174"/>
    </source>
</evidence>
<dbReference type="GO" id="GO:0005789">
    <property type="term" value="C:endoplasmic reticulum membrane"/>
    <property type="evidence" value="ECO:0007669"/>
    <property type="project" value="UniProtKB-SubCell"/>
</dbReference>
<keyword evidence="7" id="KW-0256">Endoplasmic reticulum</keyword>
<dbReference type="Gene3D" id="1.10.630.10">
    <property type="entry name" value="Cytochrome P450"/>
    <property type="match status" value="1"/>
</dbReference>
<dbReference type="GO" id="GO:0005506">
    <property type="term" value="F:iron ion binding"/>
    <property type="evidence" value="ECO:0007669"/>
    <property type="project" value="InterPro"/>
</dbReference>
<evidence type="ECO:0000313" key="16">
    <source>
        <dbReference type="Proteomes" id="UP001353858"/>
    </source>
</evidence>
<evidence type="ECO:0000256" key="1">
    <source>
        <dbReference type="ARBA" id="ARBA00001971"/>
    </source>
</evidence>
<evidence type="ECO:0000256" key="5">
    <source>
        <dbReference type="ARBA" id="ARBA00022617"/>
    </source>
</evidence>
<comment type="cofactor">
    <cofactor evidence="1 13">
        <name>heme</name>
        <dbReference type="ChEBI" id="CHEBI:30413"/>
    </cofactor>
</comment>
<dbReference type="FunFam" id="1.10.630.10:FF:000042">
    <property type="entry name" value="Cytochrome P450"/>
    <property type="match status" value="1"/>
</dbReference>
<dbReference type="EMBL" id="JARPUR010000005">
    <property type="protein sequence ID" value="KAK4876461.1"/>
    <property type="molecule type" value="Genomic_DNA"/>
</dbReference>
<dbReference type="AlphaFoldDB" id="A0AAN7P6W8"/>
<dbReference type="InterPro" id="IPR001128">
    <property type="entry name" value="Cyt_P450"/>
</dbReference>
<sequence length="451" mass="51371">MIGLVTKVTVDIEADVEDEDLDTEPRNTCVEDETIANPFLLVQDPELIKKVLVSDFEYFSDRSVMLNKNDKYAAKTLFLMKNPNWKLTRTKVTSAFSYKKLKYMLPQIIEAGEELVATFEKNALGKESINCRAYSVQYAINVISACAFGYKARAHDTSKFAVAAQELQGTTFLRGIQLVSHFFAPMLVNLFRMKFCDPDSAKYLEQVLLGVIKERTASQSHCGDLVDLLIKMNHEDERFDNDALVSLSLQYLVAGFETSGATIAFTLHELSLNQSVQNRLRNEILTVLEQYGEITSEAIQEMKYLDMVVKETLRKYPTLAFLDRRCTKDYKIPNSDVTIEKGIPMYISLWSLHYDENYFPEPTKFDPERFSPENKSNIHPYTYMPFGEGYRNCLGTKLGILSVCVGIIQVLRKFKIEKSVDTPETLTFENGGFLIIPKGAAVYVKFKSLPY</sequence>
<evidence type="ECO:0000256" key="13">
    <source>
        <dbReference type="PIRSR" id="PIRSR602401-1"/>
    </source>
</evidence>
<dbReference type="PANTHER" id="PTHR24292">
    <property type="entry name" value="CYTOCHROME P450"/>
    <property type="match status" value="1"/>
</dbReference>
<evidence type="ECO:0000256" key="14">
    <source>
        <dbReference type="RuleBase" id="RU000461"/>
    </source>
</evidence>
<dbReference type="SUPFAM" id="SSF48264">
    <property type="entry name" value="Cytochrome P450"/>
    <property type="match status" value="1"/>
</dbReference>
<gene>
    <name evidence="15" type="ORF">RN001_012883</name>
</gene>
<dbReference type="InterPro" id="IPR002401">
    <property type="entry name" value="Cyt_P450_E_grp-I"/>
</dbReference>
<keyword evidence="6 13" id="KW-0479">Metal-binding</keyword>
<evidence type="ECO:0000313" key="15">
    <source>
        <dbReference type="EMBL" id="KAK4876461.1"/>
    </source>
</evidence>
<dbReference type="Proteomes" id="UP001353858">
    <property type="component" value="Unassembled WGS sequence"/>
</dbReference>
<keyword evidence="10 13" id="KW-0408">Iron</keyword>
<keyword evidence="8" id="KW-0492">Microsome</keyword>
<evidence type="ECO:0008006" key="17">
    <source>
        <dbReference type="Google" id="ProtNLM"/>
    </source>
</evidence>
<keyword evidence="11 14" id="KW-0503">Monooxygenase</keyword>
<keyword evidence="16" id="KW-1185">Reference proteome</keyword>
<evidence type="ECO:0000256" key="10">
    <source>
        <dbReference type="ARBA" id="ARBA00023004"/>
    </source>
</evidence>
<keyword evidence="12" id="KW-0472">Membrane</keyword>